<reference evidence="7" key="1">
    <citation type="submission" date="2021-02" db="EMBL/GenBank/DDBJ databases">
        <authorList>
            <person name="Steward A R."/>
        </authorList>
    </citation>
    <scope>NUCLEOTIDE SEQUENCE</scope>
</reference>
<dbReference type="GO" id="GO:0005739">
    <property type="term" value="C:mitochondrion"/>
    <property type="evidence" value="ECO:0007669"/>
    <property type="project" value="TreeGrafter"/>
</dbReference>
<dbReference type="PANTHER" id="PTHR11046">
    <property type="entry name" value="OLIGORIBONUCLEASE, MITOCHONDRIAL"/>
    <property type="match status" value="1"/>
</dbReference>
<dbReference type="GO" id="GO:0000175">
    <property type="term" value="F:3'-5'-RNA exonuclease activity"/>
    <property type="evidence" value="ECO:0007669"/>
    <property type="project" value="InterPro"/>
</dbReference>
<keyword evidence="8" id="KW-1185">Reference proteome</keyword>
<feature type="domain" description="Exonuclease" evidence="6">
    <location>
        <begin position="44"/>
        <end position="218"/>
    </location>
</feature>
<dbReference type="InterPro" id="IPR012337">
    <property type="entry name" value="RNaseH-like_sf"/>
</dbReference>
<evidence type="ECO:0000259" key="6">
    <source>
        <dbReference type="SMART" id="SM00479"/>
    </source>
</evidence>
<evidence type="ECO:0000256" key="4">
    <source>
        <dbReference type="ARBA" id="ARBA00022839"/>
    </source>
</evidence>
<gene>
    <name evidence="7" type="ORF">PMACD_LOCUS16447</name>
</gene>
<dbReference type="Pfam" id="PF00929">
    <property type="entry name" value="RNase_T"/>
    <property type="match status" value="1"/>
</dbReference>
<accession>A0A821Y6D9</accession>
<evidence type="ECO:0000256" key="2">
    <source>
        <dbReference type="ARBA" id="ARBA00022722"/>
    </source>
</evidence>
<keyword evidence="3" id="KW-0378">Hydrolase</keyword>
<dbReference type="Proteomes" id="UP000663880">
    <property type="component" value="Unassembled WGS sequence"/>
</dbReference>
<dbReference type="PANTHER" id="PTHR11046:SF0">
    <property type="entry name" value="OLIGORIBONUCLEASE, MITOCHONDRIAL"/>
    <property type="match status" value="1"/>
</dbReference>
<evidence type="ECO:0000256" key="1">
    <source>
        <dbReference type="ARBA" id="ARBA00009921"/>
    </source>
</evidence>
<dbReference type="NCBIfam" id="NF003765">
    <property type="entry name" value="PRK05359.1"/>
    <property type="match status" value="1"/>
</dbReference>
<dbReference type="GO" id="GO:0003676">
    <property type="term" value="F:nucleic acid binding"/>
    <property type="evidence" value="ECO:0007669"/>
    <property type="project" value="InterPro"/>
</dbReference>
<dbReference type="Gene3D" id="3.30.420.10">
    <property type="entry name" value="Ribonuclease H-like superfamily/Ribonuclease H"/>
    <property type="match status" value="1"/>
</dbReference>
<dbReference type="FunFam" id="3.30.420.10:FF:000003">
    <property type="entry name" value="Oligoribonuclease"/>
    <property type="match status" value="1"/>
</dbReference>
<dbReference type="SUPFAM" id="SSF53098">
    <property type="entry name" value="Ribonuclease H-like"/>
    <property type="match status" value="1"/>
</dbReference>
<evidence type="ECO:0000256" key="5">
    <source>
        <dbReference type="ARBA" id="ARBA00072681"/>
    </source>
</evidence>
<dbReference type="CDD" id="cd06135">
    <property type="entry name" value="Orn"/>
    <property type="match status" value="1"/>
</dbReference>
<organism evidence="7 8">
    <name type="scientific">Pieris macdunnoughi</name>
    <dbReference type="NCBI Taxonomy" id="345717"/>
    <lineage>
        <taxon>Eukaryota</taxon>
        <taxon>Metazoa</taxon>
        <taxon>Ecdysozoa</taxon>
        <taxon>Arthropoda</taxon>
        <taxon>Hexapoda</taxon>
        <taxon>Insecta</taxon>
        <taxon>Pterygota</taxon>
        <taxon>Neoptera</taxon>
        <taxon>Endopterygota</taxon>
        <taxon>Lepidoptera</taxon>
        <taxon>Glossata</taxon>
        <taxon>Ditrysia</taxon>
        <taxon>Papilionoidea</taxon>
        <taxon>Pieridae</taxon>
        <taxon>Pierinae</taxon>
        <taxon>Pieris</taxon>
    </lineage>
</organism>
<dbReference type="InterPro" id="IPR013520">
    <property type="entry name" value="Ribonucl_H"/>
</dbReference>
<proteinExistence type="inferred from homology"/>
<protein>
    <recommendedName>
        <fullName evidence="5">Probable oligoribonuclease</fullName>
    </recommendedName>
</protein>
<dbReference type="InterPro" id="IPR022894">
    <property type="entry name" value="Oligoribonuclease"/>
</dbReference>
<comment type="similarity">
    <text evidence="1">Belongs to the oligoribonuclease family.</text>
</comment>
<dbReference type="HAMAP" id="MF_00045">
    <property type="entry name" value="Oligoribonuclease"/>
    <property type="match status" value="1"/>
</dbReference>
<evidence type="ECO:0000256" key="3">
    <source>
        <dbReference type="ARBA" id="ARBA00022801"/>
    </source>
</evidence>
<dbReference type="SMART" id="SM00479">
    <property type="entry name" value="EXOIII"/>
    <property type="match status" value="1"/>
</dbReference>
<dbReference type="InterPro" id="IPR036397">
    <property type="entry name" value="RNaseH_sf"/>
</dbReference>
<comment type="caution">
    <text evidence="7">The sequence shown here is derived from an EMBL/GenBank/DDBJ whole genome shotgun (WGS) entry which is preliminary data.</text>
</comment>
<name>A0A821Y6D9_9NEOP</name>
<dbReference type="OrthoDB" id="270189at2759"/>
<dbReference type="EMBL" id="CAJOBZ010000084">
    <property type="protein sequence ID" value="CAF4957963.1"/>
    <property type="molecule type" value="Genomic_DNA"/>
</dbReference>
<dbReference type="AlphaFoldDB" id="A0A821Y6D9"/>
<evidence type="ECO:0000313" key="7">
    <source>
        <dbReference type="EMBL" id="CAF4957963.1"/>
    </source>
</evidence>
<sequence>MDLLLKNVYPIYKNLVRTIIKRNAHQIMSEHRLVSPNLDNVSKRIVWVDLEMTGLDIEKDHILEIACLVSDEKLNVVATGPNIVIHQPDEILNSMNDWCISTHGESGLTKSSQESQVSVKDAEEKVLNFLKSHVPEKTCPLGGNSVYMDRIFLRKYMPILNDYLHYRIVDVSSIKEIVKRWYPKEYSNIPQKKFAHRGMNDILESLEELKYYKSNVFKQ</sequence>
<keyword evidence="4" id="KW-0269">Exonuclease</keyword>
<evidence type="ECO:0000313" key="8">
    <source>
        <dbReference type="Proteomes" id="UP000663880"/>
    </source>
</evidence>
<keyword evidence="2" id="KW-0540">Nuclease</keyword>